<keyword evidence="3" id="KW-1185">Reference proteome</keyword>
<dbReference type="Proteomes" id="UP001392437">
    <property type="component" value="Unassembled WGS sequence"/>
</dbReference>
<feature type="compositionally biased region" description="Polar residues" evidence="1">
    <location>
        <begin position="12"/>
        <end position="36"/>
    </location>
</feature>
<comment type="caution">
    <text evidence="2">The sequence shown here is derived from an EMBL/GenBank/DDBJ whole genome shotgun (WGS) entry which is preliminary data.</text>
</comment>
<proteinExistence type="predicted"/>
<dbReference type="EMBL" id="JAQQWP010000004">
    <property type="protein sequence ID" value="KAK8121284.1"/>
    <property type="molecule type" value="Genomic_DNA"/>
</dbReference>
<evidence type="ECO:0000313" key="2">
    <source>
        <dbReference type="EMBL" id="KAK8121284.1"/>
    </source>
</evidence>
<feature type="compositionally biased region" description="Basic and acidic residues" evidence="1">
    <location>
        <begin position="38"/>
        <end position="51"/>
    </location>
</feature>
<reference evidence="2 3" key="1">
    <citation type="submission" date="2023-01" db="EMBL/GenBank/DDBJ databases">
        <title>Analysis of 21 Apiospora genomes using comparative genomics revels a genus with tremendous synthesis potential of carbohydrate active enzymes and secondary metabolites.</title>
        <authorList>
            <person name="Sorensen T."/>
        </authorList>
    </citation>
    <scope>NUCLEOTIDE SEQUENCE [LARGE SCALE GENOMIC DNA]</scope>
    <source>
        <strain evidence="2 3">CBS 117206</strain>
    </source>
</reference>
<name>A0AAW0R263_9PEZI</name>
<organism evidence="2 3">
    <name type="scientific">Apiospora kogelbergensis</name>
    <dbReference type="NCBI Taxonomy" id="1337665"/>
    <lineage>
        <taxon>Eukaryota</taxon>
        <taxon>Fungi</taxon>
        <taxon>Dikarya</taxon>
        <taxon>Ascomycota</taxon>
        <taxon>Pezizomycotina</taxon>
        <taxon>Sordariomycetes</taxon>
        <taxon>Xylariomycetidae</taxon>
        <taxon>Amphisphaeriales</taxon>
        <taxon>Apiosporaceae</taxon>
        <taxon>Apiospora</taxon>
    </lineage>
</organism>
<evidence type="ECO:0000313" key="3">
    <source>
        <dbReference type="Proteomes" id="UP001392437"/>
    </source>
</evidence>
<gene>
    <name evidence="2" type="ORF">PG999_005404</name>
</gene>
<dbReference type="AlphaFoldDB" id="A0AAW0R263"/>
<protein>
    <submittedName>
        <fullName evidence="2">Uncharacterized protein</fullName>
    </submittedName>
</protein>
<sequence>MRNPDAYRGAQTPRQTRVSRSQLSASNARPATSSELTPRPKSESNLREPRAVPRLTTSEIYKEPGNGSSLRNAARMQRSLQVQSGGRGAFPISLASDVAVPEHLTVFHTSYWCQTSPLLIKNGISEFAFVEFQNAGIAENVMTIAKKITTIAEDLVKHCQEGRALRLYLCNQQQADLTTIRRHSADKNAERPDEQESPPKIILLMINQ</sequence>
<feature type="region of interest" description="Disordered" evidence="1">
    <location>
        <begin position="1"/>
        <end position="55"/>
    </location>
</feature>
<accession>A0AAW0R263</accession>
<evidence type="ECO:0000256" key="1">
    <source>
        <dbReference type="SAM" id="MobiDB-lite"/>
    </source>
</evidence>